<dbReference type="RefSeq" id="WP_192791549.1">
    <property type="nucleotide sequence ID" value="NZ_JADBEK010000001.1"/>
</dbReference>
<evidence type="ECO:0008006" key="3">
    <source>
        <dbReference type="Google" id="ProtNLM"/>
    </source>
</evidence>
<sequence>MTNNVSPSPIEDQWGFLSSHGFSARFAGTWVEGGDPESAAHILRADPASRLDCDFQTAMQSYDPYSSEEMVWIGVHAPGWLHIISLSGVGIAPGPLSVDGRRLFYLEYDDGEGVHGLSYWRDGKGRGQYGRDSNTLGELESLFDTHRVDTTAAQDDESELNSYLHFLGLVTGRFIDQDWLMSPRTLYRIPDDAWSW</sequence>
<comment type="caution">
    <text evidence="1">The sequence shown here is derived from an EMBL/GenBank/DDBJ whole genome shotgun (WGS) entry which is preliminary data.</text>
</comment>
<proteinExistence type="predicted"/>
<organism evidence="1 2">
    <name type="scientific">Nonomuraea angiospora</name>
    <dbReference type="NCBI Taxonomy" id="46172"/>
    <lineage>
        <taxon>Bacteria</taxon>
        <taxon>Bacillati</taxon>
        <taxon>Actinomycetota</taxon>
        <taxon>Actinomycetes</taxon>
        <taxon>Streptosporangiales</taxon>
        <taxon>Streptosporangiaceae</taxon>
        <taxon>Nonomuraea</taxon>
    </lineage>
</organism>
<accession>A0ABR9MHA2</accession>
<reference evidence="1 2" key="1">
    <citation type="submission" date="2020-10" db="EMBL/GenBank/DDBJ databases">
        <title>Sequencing the genomes of 1000 actinobacteria strains.</title>
        <authorList>
            <person name="Klenk H.-P."/>
        </authorList>
    </citation>
    <scope>NUCLEOTIDE SEQUENCE [LARGE SCALE GENOMIC DNA]</scope>
    <source>
        <strain evidence="1 2">DSM 43173</strain>
    </source>
</reference>
<evidence type="ECO:0000313" key="2">
    <source>
        <dbReference type="Proteomes" id="UP000633509"/>
    </source>
</evidence>
<gene>
    <name evidence="1" type="ORF">H4W80_010171</name>
</gene>
<evidence type="ECO:0000313" key="1">
    <source>
        <dbReference type="EMBL" id="MBE1591913.1"/>
    </source>
</evidence>
<keyword evidence="2" id="KW-1185">Reference proteome</keyword>
<dbReference type="Proteomes" id="UP000633509">
    <property type="component" value="Unassembled WGS sequence"/>
</dbReference>
<protein>
    <recommendedName>
        <fullName evidence="3">SUKH-4 immunity protein of toxin-antitoxin system</fullName>
    </recommendedName>
</protein>
<name>A0ABR9MHA2_9ACTN</name>
<dbReference type="EMBL" id="JADBEK010000001">
    <property type="protein sequence ID" value="MBE1591913.1"/>
    <property type="molecule type" value="Genomic_DNA"/>
</dbReference>